<gene>
    <name evidence="5" type="ORF">GCM10022197_08440</name>
</gene>
<comment type="similarity">
    <text evidence="1">Belongs to the UxaA family.</text>
</comment>
<protein>
    <submittedName>
        <fullName evidence="5">Altronate dehydratase family protein</fullName>
    </submittedName>
</protein>
<organism evidence="5 6">
    <name type="scientific">Microlunatus spumicola</name>
    <dbReference type="NCBI Taxonomy" id="81499"/>
    <lineage>
        <taxon>Bacteria</taxon>
        <taxon>Bacillati</taxon>
        <taxon>Actinomycetota</taxon>
        <taxon>Actinomycetes</taxon>
        <taxon>Propionibacteriales</taxon>
        <taxon>Propionibacteriaceae</taxon>
        <taxon>Microlunatus</taxon>
    </lineage>
</organism>
<dbReference type="InterPro" id="IPR044144">
    <property type="entry name" value="SAF_UxaA/GarD"/>
</dbReference>
<dbReference type="RefSeq" id="WP_204912097.1">
    <property type="nucleotide sequence ID" value="NZ_BAAAYR010000001.1"/>
</dbReference>
<dbReference type="Pfam" id="PF08666">
    <property type="entry name" value="SAF"/>
    <property type="match status" value="1"/>
</dbReference>
<keyword evidence="6" id="KW-1185">Reference proteome</keyword>
<feature type="compositionally biased region" description="Low complexity" evidence="3">
    <location>
        <begin position="1"/>
        <end position="10"/>
    </location>
</feature>
<evidence type="ECO:0000259" key="4">
    <source>
        <dbReference type="SMART" id="SM00858"/>
    </source>
</evidence>
<proteinExistence type="inferred from homology"/>
<evidence type="ECO:0000256" key="1">
    <source>
        <dbReference type="ARBA" id="ARBA00010986"/>
    </source>
</evidence>
<keyword evidence="2" id="KW-0456">Lyase</keyword>
<comment type="caution">
    <text evidence="5">The sequence shown here is derived from an EMBL/GenBank/DDBJ whole genome shotgun (WGS) entry which is preliminary data.</text>
</comment>
<evidence type="ECO:0000256" key="2">
    <source>
        <dbReference type="ARBA" id="ARBA00023239"/>
    </source>
</evidence>
<dbReference type="PANTHER" id="PTHR30536:SF5">
    <property type="entry name" value="ALTRONATE DEHYDRATASE"/>
    <property type="match status" value="1"/>
</dbReference>
<sequence length="545" mass="57055">MTAQTAPGTTPGTGQGFALGPADSPDAGGAAVPLVLGGSRRATIRLHADDDVVIACYPLSAGDHLDAEGVTVRAEVPAGHKVATRTVAVGAPVLRYGQVIGTASAAIAVGDHVHTHNLEMSEFARDPAPSVDSRPTQLVEQPRTFEGIRRADGRAATRNYVGIVSSVNCSATVVRAIADAFRRTDADPGRLADYPNVDGVVALVHETGCAVDPAGEGFAVLRRTLQGYAEHANFGGILMIGLGCETNQVEEIPVGQGDGPLLTRFTIQDVGGTTRAIAQGIALVEAMLPTVNDVVREPIPLSELTVGLQCGGSDGYSGITANPALGHAVDLLVRHGGTAILSETPEIYGAEHLLTRRARTPEVADKLLRRFDWWLAYAERMGAELNNNPSTGNKAGGLTTVLEKSLGGVTKGGTTDLVDVYTYAERVTAHGLVFMDTPGFDPVSATGQVAGGANLICFTTGRGSAYGCQPTPSLKIATNSLLWDRQRDDMDLNAGEIVGGRRSIAEVGDEIFEAMIDCASGRRSRSELHGYGQNEFAPWQLSAVM</sequence>
<dbReference type="InterPro" id="IPR013974">
    <property type="entry name" value="SAF"/>
</dbReference>
<reference evidence="6" key="1">
    <citation type="journal article" date="2019" name="Int. J. Syst. Evol. Microbiol.">
        <title>The Global Catalogue of Microorganisms (GCM) 10K type strain sequencing project: providing services to taxonomists for standard genome sequencing and annotation.</title>
        <authorList>
            <consortium name="The Broad Institute Genomics Platform"/>
            <consortium name="The Broad Institute Genome Sequencing Center for Infectious Disease"/>
            <person name="Wu L."/>
            <person name="Ma J."/>
        </authorList>
    </citation>
    <scope>NUCLEOTIDE SEQUENCE [LARGE SCALE GENOMIC DNA]</scope>
    <source>
        <strain evidence="6">JCM 16540</strain>
    </source>
</reference>
<dbReference type="SMART" id="SM00858">
    <property type="entry name" value="SAF"/>
    <property type="match status" value="1"/>
</dbReference>
<dbReference type="Gene3D" id="2.30.130.110">
    <property type="match status" value="1"/>
</dbReference>
<dbReference type="Pfam" id="PF20629">
    <property type="entry name" value="GD_AH_C"/>
    <property type="match status" value="1"/>
</dbReference>
<dbReference type="Proteomes" id="UP001500767">
    <property type="component" value="Unassembled WGS sequence"/>
</dbReference>
<dbReference type="PANTHER" id="PTHR30536">
    <property type="entry name" value="ALTRONATE/GALACTARATE DEHYDRATASE"/>
    <property type="match status" value="1"/>
</dbReference>
<evidence type="ECO:0000313" key="6">
    <source>
        <dbReference type="Proteomes" id="UP001500767"/>
    </source>
</evidence>
<evidence type="ECO:0000256" key="3">
    <source>
        <dbReference type="SAM" id="MobiDB-lite"/>
    </source>
</evidence>
<accession>A0ABP6WXD9</accession>
<feature type="domain" description="SAF" evidence="4">
    <location>
        <begin position="50"/>
        <end position="119"/>
    </location>
</feature>
<dbReference type="EMBL" id="BAAAYR010000001">
    <property type="protein sequence ID" value="GAA3555585.1"/>
    <property type="molecule type" value="Genomic_DNA"/>
</dbReference>
<dbReference type="InterPro" id="IPR052172">
    <property type="entry name" value="UxaA_altronate/galactarate_dh"/>
</dbReference>
<name>A0ABP6WXD9_9ACTN</name>
<dbReference type="CDD" id="cd11613">
    <property type="entry name" value="SAF_AH_GD"/>
    <property type="match status" value="1"/>
</dbReference>
<feature type="region of interest" description="Disordered" evidence="3">
    <location>
        <begin position="1"/>
        <end position="23"/>
    </location>
</feature>
<dbReference type="Pfam" id="PF04295">
    <property type="entry name" value="GD_AH_second"/>
    <property type="match status" value="1"/>
</dbReference>
<dbReference type="InterPro" id="IPR007392">
    <property type="entry name" value="GD_AH_second"/>
</dbReference>
<dbReference type="InterPro" id="IPR048332">
    <property type="entry name" value="GD_AH_C"/>
</dbReference>
<evidence type="ECO:0000313" key="5">
    <source>
        <dbReference type="EMBL" id="GAA3555585.1"/>
    </source>
</evidence>